<dbReference type="HOGENOM" id="CLU_038193_1_0_1"/>
<evidence type="ECO:0000313" key="2">
    <source>
        <dbReference type="EMBL" id="EPE28005.1"/>
    </source>
</evidence>
<keyword evidence="2" id="KW-0418">Kinase</keyword>
<dbReference type="eggNOG" id="ENOG502SKQB">
    <property type="taxonomic scope" value="Eukaryota"/>
</dbReference>
<evidence type="ECO:0000313" key="3">
    <source>
        <dbReference type="Proteomes" id="UP000016922"/>
    </source>
</evidence>
<dbReference type="Proteomes" id="UP000016922">
    <property type="component" value="Unassembled WGS sequence"/>
</dbReference>
<dbReference type="InterPro" id="IPR011009">
    <property type="entry name" value="Kinase-like_dom_sf"/>
</dbReference>
<keyword evidence="2" id="KW-0808">Transferase</keyword>
<dbReference type="InterPro" id="IPR002575">
    <property type="entry name" value="Aminoglycoside_PTrfase"/>
</dbReference>
<name>S3CQP2_GLAL2</name>
<keyword evidence="3" id="KW-1185">Reference proteome</keyword>
<reference evidence="2 3" key="1">
    <citation type="journal article" date="2013" name="BMC Genomics">
        <title>Genomics-driven discovery of the pneumocandin biosynthetic gene cluster in the fungus Glarea lozoyensis.</title>
        <authorList>
            <person name="Chen L."/>
            <person name="Yue Q."/>
            <person name="Zhang X."/>
            <person name="Xiang M."/>
            <person name="Wang C."/>
            <person name="Li S."/>
            <person name="Che Y."/>
            <person name="Ortiz-Lopez F.J."/>
            <person name="Bills G.F."/>
            <person name="Liu X."/>
            <person name="An Z."/>
        </authorList>
    </citation>
    <scope>NUCLEOTIDE SEQUENCE [LARGE SCALE GENOMIC DNA]</scope>
    <source>
        <strain evidence="3">ATCC 20868 / MF5171</strain>
    </source>
</reference>
<dbReference type="OMA" id="KFFALSW"/>
<dbReference type="Pfam" id="PF01636">
    <property type="entry name" value="APH"/>
    <property type="match status" value="1"/>
</dbReference>
<dbReference type="GO" id="GO:0016301">
    <property type="term" value="F:kinase activity"/>
    <property type="evidence" value="ECO:0007669"/>
    <property type="project" value="UniProtKB-KW"/>
</dbReference>
<dbReference type="Gene3D" id="3.90.1200.10">
    <property type="match status" value="1"/>
</dbReference>
<proteinExistence type="predicted"/>
<evidence type="ECO:0000259" key="1">
    <source>
        <dbReference type="Pfam" id="PF01636"/>
    </source>
</evidence>
<dbReference type="KEGG" id="glz:GLAREA_04796"/>
<accession>S3CQP2</accession>
<dbReference type="OrthoDB" id="5598852at2759"/>
<sequence length="350" mass="39416">MHYQGFLAAMSPGYPYRRDTAISDFFSRTLTCSSACDEMAISIVGGTVQPVAVQGNCSYSIYAGPDLEYVFQFRLASLPLETETIQLARTIHGSVVPAVSSYGQLANVHVYSMPRVHGLSYLDLILADIYPRNSKEQFAWRKTLVTDIACFFAASFKAPQEVPSDFRGKLRQQYTQDLESLLQSFPPRFHNIIQKCLDSMEAVLDLPVVLLHRDISTANLIVDADTCELKGVLDWGEAGLGTFGQNLHFLQNLICVLDLPHGWRPYEDYPILQETFWNKFQDEVENISPEIIKTMKLASVMGLLLYRGFTRRLAGMASSTPISDDKEGSYNFLYLDAFLLQQSTRIMNLD</sequence>
<dbReference type="SUPFAM" id="SSF56112">
    <property type="entry name" value="Protein kinase-like (PK-like)"/>
    <property type="match status" value="1"/>
</dbReference>
<dbReference type="EMBL" id="KE145369">
    <property type="protein sequence ID" value="EPE28005.1"/>
    <property type="molecule type" value="Genomic_DNA"/>
</dbReference>
<dbReference type="AlphaFoldDB" id="S3CQP2"/>
<dbReference type="GeneID" id="19463851"/>
<feature type="domain" description="Aminoglycoside phosphotransferase" evidence="1">
    <location>
        <begin position="158"/>
        <end position="251"/>
    </location>
</feature>
<organism evidence="2 3">
    <name type="scientific">Glarea lozoyensis (strain ATCC 20868 / MF5171)</name>
    <dbReference type="NCBI Taxonomy" id="1116229"/>
    <lineage>
        <taxon>Eukaryota</taxon>
        <taxon>Fungi</taxon>
        <taxon>Dikarya</taxon>
        <taxon>Ascomycota</taxon>
        <taxon>Pezizomycotina</taxon>
        <taxon>Leotiomycetes</taxon>
        <taxon>Helotiales</taxon>
        <taxon>Helotiaceae</taxon>
        <taxon>Glarea</taxon>
    </lineage>
</organism>
<gene>
    <name evidence="2" type="ORF">GLAREA_04796</name>
</gene>
<dbReference type="STRING" id="1116229.S3CQP2"/>
<dbReference type="RefSeq" id="XP_008085364.1">
    <property type="nucleotide sequence ID" value="XM_008087173.1"/>
</dbReference>
<protein>
    <submittedName>
        <fullName evidence="2">Protein kinase-like (PK-like)</fullName>
    </submittedName>
</protein>